<dbReference type="Gene3D" id="1.10.1200.10">
    <property type="entry name" value="ACP-like"/>
    <property type="match status" value="1"/>
</dbReference>
<evidence type="ECO:0000313" key="1">
    <source>
        <dbReference type="EMBL" id="MCW3787705.1"/>
    </source>
</evidence>
<evidence type="ECO:0000313" key="2">
    <source>
        <dbReference type="Proteomes" id="UP001209229"/>
    </source>
</evidence>
<dbReference type="EMBL" id="JAPDPJ010000035">
    <property type="protein sequence ID" value="MCW3787705.1"/>
    <property type="molecule type" value="Genomic_DNA"/>
</dbReference>
<proteinExistence type="predicted"/>
<gene>
    <name evidence="1" type="ORF">OM075_14610</name>
</gene>
<sequence>MKQETIRRNLYKVLRKTGVPREKISEEATLREELLVDELDLTCFLFLLETKFEVEIENSELPMLQSVGSTIEFLQKHCA</sequence>
<name>A0AAE3M6X6_9BACT</name>
<organism evidence="1 2">
    <name type="scientific">Plebeiibacterium sediminum</name>
    <dbReference type="NCBI Taxonomy" id="2992112"/>
    <lineage>
        <taxon>Bacteria</taxon>
        <taxon>Pseudomonadati</taxon>
        <taxon>Bacteroidota</taxon>
        <taxon>Bacteroidia</taxon>
        <taxon>Marinilabiliales</taxon>
        <taxon>Marinilabiliaceae</taxon>
        <taxon>Plebeiibacterium</taxon>
    </lineage>
</organism>
<reference evidence="1" key="1">
    <citation type="submission" date="2022-10" db="EMBL/GenBank/DDBJ databases">
        <authorList>
            <person name="Yu W.X."/>
        </authorList>
    </citation>
    <scope>NUCLEOTIDE SEQUENCE</scope>
    <source>
        <strain evidence="1">AAT</strain>
    </source>
</reference>
<dbReference type="InterPro" id="IPR036736">
    <property type="entry name" value="ACP-like_sf"/>
</dbReference>
<dbReference type="AlphaFoldDB" id="A0AAE3M6X6"/>
<keyword evidence="2" id="KW-1185">Reference proteome</keyword>
<dbReference type="Proteomes" id="UP001209229">
    <property type="component" value="Unassembled WGS sequence"/>
</dbReference>
<dbReference type="SUPFAM" id="SSF47336">
    <property type="entry name" value="ACP-like"/>
    <property type="match status" value="1"/>
</dbReference>
<dbReference type="RefSeq" id="WP_301191269.1">
    <property type="nucleotide sequence ID" value="NZ_JAPDPJ010000035.1"/>
</dbReference>
<accession>A0AAE3M6X6</accession>
<comment type="caution">
    <text evidence="1">The sequence shown here is derived from an EMBL/GenBank/DDBJ whole genome shotgun (WGS) entry which is preliminary data.</text>
</comment>
<protein>
    <submittedName>
        <fullName evidence="1">Acyl carrier protein</fullName>
    </submittedName>
</protein>